<dbReference type="AlphaFoldDB" id="A0A8H4H0B9"/>
<evidence type="ECO:0000313" key="1">
    <source>
        <dbReference type="EMBL" id="KAF4231933.1"/>
    </source>
</evidence>
<evidence type="ECO:0000313" key="2">
    <source>
        <dbReference type="Proteomes" id="UP000653565"/>
    </source>
</evidence>
<dbReference type="Proteomes" id="UP000653565">
    <property type="component" value="Unassembled WGS sequence"/>
</dbReference>
<name>A0A8H4H0B9_9EURO</name>
<reference evidence="1" key="1">
    <citation type="journal article" date="2020" name="bioRxiv">
        <title>Genomic and phenotypic heterogeneity of clinical isolates of the human pathogens Aspergillus fumigatus, Aspergillus lentulus and Aspergillus fumigatiaffinis.</title>
        <authorList>
            <person name="dos Santos R.A.C."/>
            <person name="Steenwyk J.L."/>
            <person name="Rivero-Menendez O."/>
            <person name="Mead M.E."/>
            <person name="Silva L.P."/>
            <person name="Bastos R.W."/>
            <person name="Alastruey-Izquierdo A."/>
            <person name="Goldman G.H."/>
            <person name="Rokas A."/>
        </authorList>
    </citation>
    <scope>NUCLEOTIDE SEQUENCE</scope>
    <source>
        <strain evidence="1">CNM-CM6805</strain>
    </source>
</reference>
<accession>A0A8H4H0B9</accession>
<reference evidence="1" key="2">
    <citation type="submission" date="2020-04" db="EMBL/GenBank/DDBJ databases">
        <authorList>
            <person name="Santos R.A.C."/>
            <person name="Steenwyk J.L."/>
            <person name="Rivero-Menendez O."/>
            <person name="Mead M.E."/>
            <person name="Silva L.P."/>
            <person name="Bastos R.W."/>
            <person name="Alastruey-Izquierdo A."/>
            <person name="Goldman G.H."/>
            <person name="Rokas A."/>
        </authorList>
    </citation>
    <scope>NUCLEOTIDE SEQUENCE</scope>
    <source>
        <strain evidence="1">CNM-CM6805</strain>
    </source>
</reference>
<dbReference type="OrthoDB" id="5413544at2759"/>
<organism evidence="1 2">
    <name type="scientific">Aspergillus fumigatiaffinis</name>
    <dbReference type="NCBI Taxonomy" id="340414"/>
    <lineage>
        <taxon>Eukaryota</taxon>
        <taxon>Fungi</taxon>
        <taxon>Dikarya</taxon>
        <taxon>Ascomycota</taxon>
        <taxon>Pezizomycotina</taxon>
        <taxon>Eurotiomycetes</taxon>
        <taxon>Eurotiomycetidae</taxon>
        <taxon>Eurotiales</taxon>
        <taxon>Aspergillaceae</taxon>
        <taxon>Aspergillus</taxon>
        <taxon>Aspergillus subgen. Fumigati</taxon>
    </lineage>
</organism>
<proteinExistence type="predicted"/>
<dbReference type="EMBL" id="JAAAPX010000097">
    <property type="protein sequence ID" value="KAF4231933.1"/>
    <property type="molecule type" value="Genomic_DNA"/>
</dbReference>
<sequence>MALCNDLQRTRKTGRACFSDEDMRRLSKAVWSLKEVLEPSTQSAAQDIVWTFLYRPKLSKDIRRALVTADTSRSLTAKATSRDRVLDCSDIIGTGGDAEQNSGKYTIDANANFTGEQVLAALLIVFATYFWIDKKWLTDVTAYEATIP</sequence>
<keyword evidence="2" id="KW-1185">Reference proteome</keyword>
<protein>
    <submittedName>
        <fullName evidence="1">Uncharacterized protein</fullName>
    </submittedName>
</protein>
<comment type="caution">
    <text evidence="1">The sequence shown here is derived from an EMBL/GenBank/DDBJ whole genome shotgun (WGS) entry which is preliminary data.</text>
</comment>
<gene>
    <name evidence="1" type="ORF">CNMCM6805_010249</name>
</gene>